<evidence type="ECO:0000313" key="2">
    <source>
        <dbReference type="Proteomes" id="UP001467690"/>
    </source>
</evidence>
<comment type="caution">
    <text evidence="1">The sequence shown here is derived from an EMBL/GenBank/DDBJ whole genome shotgun (WGS) entry which is preliminary data.</text>
</comment>
<evidence type="ECO:0000313" key="1">
    <source>
        <dbReference type="EMBL" id="MER2493756.1"/>
    </source>
</evidence>
<keyword evidence="2" id="KW-1185">Reference proteome</keyword>
<reference evidence="1 2" key="1">
    <citation type="submission" date="2024-06" db="EMBL/GenBank/DDBJ databases">
        <authorList>
            <person name="Chen R.Y."/>
        </authorList>
    </citation>
    <scope>NUCLEOTIDE SEQUENCE [LARGE SCALE GENOMIC DNA]</scope>
    <source>
        <strain evidence="1 2">D2</strain>
    </source>
</reference>
<proteinExistence type="predicted"/>
<accession>A0ABV1RLF1</accession>
<sequence>MKARKSTLVLIPDAYLNHTRDIEKVEALVHYYSKGIEQPLVINNSFDYCYRQKVSDNKPKILVQSLLRSWSKLFHSRRKWFYQISGLELSKDLLIRSKTLFEQQIVHYLDIEKLHLSSDGGLVWIPRNERVHCRPFDYVIPSYRILVFELRNHTYKKSYHGYVKRMSVLYALFGYAAETIVWQHMIDKHGDLPFPLQIGLQGWYIPRVYLKINPTGKAIVNVRFLYDKISTLEIEKNYFEAKKRSVKIKSCFDRRLVRSRNTTSK</sequence>
<organism evidence="1 2">
    <name type="scientific">Catenovulum sediminis</name>
    <dbReference type="NCBI Taxonomy" id="1740262"/>
    <lineage>
        <taxon>Bacteria</taxon>
        <taxon>Pseudomonadati</taxon>
        <taxon>Pseudomonadota</taxon>
        <taxon>Gammaproteobacteria</taxon>
        <taxon>Alteromonadales</taxon>
        <taxon>Alteromonadaceae</taxon>
        <taxon>Catenovulum</taxon>
    </lineage>
</organism>
<protein>
    <submittedName>
        <fullName evidence="1">Uncharacterized protein</fullName>
    </submittedName>
</protein>
<dbReference type="EMBL" id="JBELOE010000266">
    <property type="protein sequence ID" value="MER2493756.1"/>
    <property type="molecule type" value="Genomic_DNA"/>
</dbReference>
<name>A0ABV1RLF1_9ALTE</name>
<dbReference type="Proteomes" id="UP001467690">
    <property type="component" value="Unassembled WGS sequence"/>
</dbReference>
<gene>
    <name evidence="1" type="ORF">ABS311_17915</name>
</gene>
<dbReference type="RefSeq" id="WP_143873561.1">
    <property type="nucleotide sequence ID" value="NZ_CP041661.1"/>
</dbReference>